<sequence length="80" mass="9160">MHVICTIIKCKHPSVALGKWTMVMTSKRAVLLHAGPLSHLDLLEWLVCWGTMHGFLRPETVVFSTQKLALNFTFLQLYHI</sequence>
<name>A0AAW0G902_9APHY</name>
<evidence type="ECO:0000313" key="2">
    <source>
        <dbReference type="Proteomes" id="UP001385951"/>
    </source>
</evidence>
<gene>
    <name evidence="1" type="ORF">QCA50_009063</name>
</gene>
<dbReference type="AlphaFoldDB" id="A0AAW0G902"/>
<evidence type="ECO:0000313" key="1">
    <source>
        <dbReference type="EMBL" id="KAK7687844.1"/>
    </source>
</evidence>
<protein>
    <submittedName>
        <fullName evidence="1">Uncharacterized protein</fullName>
    </submittedName>
</protein>
<accession>A0AAW0G902</accession>
<dbReference type="EMBL" id="JASBNA010000012">
    <property type="protein sequence ID" value="KAK7687844.1"/>
    <property type="molecule type" value="Genomic_DNA"/>
</dbReference>
<comment type="caution">
    <text evidence="1">The sequence shown here is derived from an EMBL/GenBank/DDBJ whole genome shotgun (WGS) entry which is preliminary data.</text>
</comment>
<organism evidence="1 2">
    <name type="scientific">Cerrena zonata</name>
    <dbReference type="NCBI Taxonomy" id="2478898"/>
    <lineage>
        <taxon>Eukaryota</taxon>
        <taxon>Fungi</taxon>
        <taxon>Dikarya</taxon>
        <taxon>Basidiomycota</taxon>
        <taxon>Agaricomycotina</taxon>
        <taxon>Agaricomycetes</taxon>
        <taxon>Polyporales</taxon>
        <taxon>Cerrenaceae</taxon>
        <taxon>Cerrena</taxon>
    </lineage>
</organism>
<reference evidence="1 2" key="1">
    <citation type="submission" date="2022-09" db="EMBL/GenBank/DDBJ databases">
        <authorList>
            <person name="Palmer J.M."/>
        </authorList>
    </citation>
    <scope>NUCLEOTIDE SEQUENCE [LARGE SCALE GENOMIC DNA]</scope>
    <source>
        <strain evidence="1 2">DSM 7382</strain>
    </source>
</reference>
<proteinExistence type="predicted"/>
<keyword evidence="2" id="KW-1185">Reference proteome</keyword>
<dbReference type="Proteomes" id="UP001385951">
    <property type="component" value="Unassembled WGS sequence"/>
</dbReference>